<sequence>MAGVLGYSKNSKMYIEGAPFRFQEDNVLLEFDIDPASNFVTFNSYISKAIESAKEIASGHGMSIGKMCSHIYSEEELANFAQSAFVFGCDADYNVLTGRKNRIPRASAGLRSAGGHVHLGFDISDDFGDKFVETQMNVGIACDYFLGLHSIMEDSDKRRREIYGKAGAVRFKDYGIEYRTLSNYWIFSDEKRKAIYLRSQSAVEYGRSKDKMASLFAICPPEVVQEVINNGDVDMAETILEKMGEL</sequence>
<name>A0A2H5BQ27_9CAUD</name>
<reference evidence="1 2" key="1">
    <citation type="submission" date="2017-12" db="EMBL/GenBank/DDBJ databases">
        <title>Genomic analysis of a novel phage Vp_R1 lytic to Vibrio parahaemolyticus.</title>
        <authorList>
            <person name="Ren H."/>
            <person name="Li Z."/>
        </authorList>
    </citation>
    <scope>NUCLEOTIDE SEQUENCE [LARGE SCALE GENOMIC DNA]</scope>
</reference>
<gene>
    <name evidence="1" type="ORF">VPR_070</name>
</gene>
<evidence type="ECO:0000313" key="1">
    <source>
        <dbReference type="EMBL" id="AUG88434.1"/>
    </source>
</evidence>
<dbReference type="EMBL" id="MG603697">
    <property type="protein sequence ID" value="AUG88434.1"/>
    <property type="molecule type" value="Genomic_DNA"/>
</dbReference>
<dbReference type="Proteomes" id="UP000240283">
    <property type="component" value="Segment"/>
</dbReference>
<dbReference type="InterPro" id="IPR025681">
    <property type="entry name" value="COOH-NH2_lig"/>
</dbReference>
<dbReference type="Pfam" id="PF14395">
    <property type="entry name" value="COOH-NH2_lig"/>
    <property type="match status" value="1"/>
</dbReference>
<keyword evidence="2" id="KW-1185">Reference proteome</keyword>
<evidence type="ECO:0000313" key="2">
    <source>
        <dbReference type="Proteomes" id="UP000240283"/>
    </source>
</evidence>
<accession>A0A2H5BQ27</accession>
<organism evidence="1 2">
    <name type="scientific">Vibrio phage Vp_R1</name>
    <dbReference type="NCBI Taxonomy" id="2059867"/>
    <lineage>
        <taxon>Viruses</taxon>
        <taxon>Duplodnaviria</taxon>
        <taxon>Heunggongvirae</taxon>
        <taxon>Uroviricota</taxon>
        <taxon>Caudoviricetes</taxon>
        <taxon>Grimontviridae</taxon>
        <taxon>Dalianvirus</taxon>
        <taxon>Dalianvirus R1</taxon>
    </lineage>
</organism>
<protein>
    <submittedName>
        <fullName evidence="1">Uncharacterized protein</fullName>
    </submittedName>
</protein>
<proteinExistence type="predicted"/>